<dbReference type="CDD" id="cd02440">
    <property type="entry name" value="AdoMet_MTases"/>
    <property type="match status" value="1"/>
</dbReference>
<dbReference type="InterPro" id="IPR041698">
    <property type="entry name" value="Methyltransf_25"/>
</dbReference>
<dbReference type="InterPro" id="IPR029063">
    <property type="entry name" value="SAM-dependent_MTases_sf"/>
</dbReference>
<reference evidence="2" key="1">
    <citation type="submission" date="2020-12" db="EMBL/GenBank/DDBJ databases">
        <title>Devosia sp. MSA67 isolated from Mo River.</title>
        <authorList>
            <person name="Ma F."/>
            <person name="Zi Z."/>
        </authorList>
    </citation>
    <scope>NUCLEOTIDE SEQUENCE</scope>
    <source>
        <strain evidence="2">MSA67</strain>
    </source>
</reference>
<keyword evidence="3" id="KW-1185">Reference proteome</keyword>
<sequence length="190" mass="20529">MSDWHAYHQTSAQLPPRELLLKALEVANGPARATDIGCGSGRDTLHLVAEGWEVEALDSSAEALALLAAKTPPAARGRLTLTQATMEDATLRPARLVYAAMSLPFCAPSEAPALWSRIAAAVEPGGVFAGHFFGPRDAWAANGLWTLSRLDLDTMLSGWSVLHLTEFEGMRTTATGHEKWSHIFEVVARR</sequence>
<gene>
    <name evidence="2" type="ORF">JEQ47_09485</name>
</gene>
<dbReference type="EMBL" id="JAEKMH010000002">
    <property type="protein sequence ID" value="MBJ3784950.1"/>
    <property type="molecule type" value="Genomic_DNA"/>
</dbReference>
<keyword evidence="2" id="KW-0489">Methyltransferase</keyword>
<dbReference type="RefSeq" id="WP_198876162.1">
    <property type="nucleotide sequence ID" value="NZ_JAEKMH010000002.1"/>
</dbReference>
<evidence type="ECO:0000313" key="3">
    <source>
        <dbReference type="Proteomes" id="UP000602124"/>
    </source>
</evidence>
<proteinExistence type="predicted"/>
<evidence type="ECO:0000259" key="1">
    <source>
        <dbReference type="Pfam" id="PF13649"/>
    </source>
</evidence>
<dbReference type="Pfam" id="PF13649">
    <property type="entry name" value="Methyltransf_25"/>
    <property type="match status" value="1"/>
</dbReference>
<comment type="caution">
    <text evidence="2">The sequence shown here is derived from an EMBL/GenBank/DDBJ whole genome shotgun (WGS) entry which is preliminary data.</text>
</comment>
<dbReference type="AlphaFoldDB" id="A0A934MLA3"/>
<name>A0A934MLA3_9HYPH</name>
<dbReference type="GO" id="GO:0008168">
    <property type="term" value="F:methyltransferase activity"/>
    <property type="evidence" value="ECO:0007669"/>
    <property type="project" value="UniProtKB-KW"/>
</dbReference>
<dbReference type="Proteomes" id="UP000602124">
    <property type="component" value="Unassembled WGS sequence"/>
</dbReference>
<protein>
    <submittedName>
        <fullName evidence="2">Class I SAM-dependent methyltransferase</fullName>
    </submittedName>
</protein>
<keyword evidence="2" id="KW-0808">Transferase</keyword>
<evidence type="ECO:0000313" key="2">
    <source>
        <dbReference type="EMBL" id="MBJ3784950.1"/>
    </source>
</evidence>
<accession>A0A934MLA3</accession>
<feature type="domain" description="Methyltransferase" evidence="1">
    <location>
        <begin position="35"/>
        <end position="126"/>
    </location>
</feature>
<dbReference type="SUPFAM" id="SSF53335">
    <property type="entry name" value="S-adenosyl-L-methionine-dependent methyltransferases"/>
    <property type="match status" value="1"/>
</dbReference>
<dbReference type="GO" id="GO:0032259">
    <property type="term" value="P:methylation"/>
    <property type="evidence" value="ECO:0007669"/>
    <property type="project" value="UniProtKB-KW"/>
</dbReference>
<dbReference type="Gene3D" id="3.40.50.150">
    <property type="entry name" value="Vaccinia Virus protein VP39"/>
    <property type="match status" value="1"/>
</dbReference>
<organism evidence="2 3">
    <name type="scientific">Devosia sediminis</name>
    <dbReference type="NCBI Taxonomy" id="2798801"/>
    <lineage>
        <taxon>Bacteria</taxon>
        <taxon>Pseudomonadati</taxon>
        <taxon>Pseudomonadota</taxon>
        <taxon>Alphaproteobacteria</taxon>
        <taxon>Hyphomicrobiales</taxon>
        <taxon>Devosiaceae</taxon>
        <taxon>Devosia</taxon>
    </lineage>
</organism>